<proteinExistence type="predicted"/>
<evidence type="ECO:0000313" key="2">
    <source>
        <dbReference type="Proteomes" id="UP001500454"/>
    </source>
</evidence>
<dbReference type="Proteomes" id="UP001500454">
    <property type="component" value="Unassembled WGS sequence"/>
</dbReference>
<protein>
    <submittedName>
        <fullName evidence="1">Uncharacterized protein</fullName>
    </submittedName>
</protein>
<dbReference type="EMBL" id="BAABHA010000015">
    <property type="protein sequence ID" value="GAA4393425.1"/>
    <property type="molecule type" value="Genomic_DNA"/>
</dbReference>
<name>A0ABP8JN40_9BACT</name>
<organism evidence="1 2">
    <name type="scientific">Hymenobacter koreensis</name>
    <dbReference type="NCBI Taxonomy" id="1084523"/>
    <lineage>
        <taxon>Bacteria</taxon>
        <taxon>Pseudomonadati</taxon>
        <taxon>Bacteroidota</taxon>
        <taxon>Cytophagia</taxon>
        <taxon>Cytophagales</taxon>
        <taxon>Hymenobacteraceae</taxon>
        <taxon>Hymenobacter</taxon>
    </lineage>
</organism>
<sequence length="86" mass="8693">MTAGFGEAQGIPGLVVLIQGMAPDTLQHHVGRVGGVARELLLGQRMRVGQLKRAATGKAGARAGIDHAVGVAQSSLRPPLLGGYGA</sequence>
<comment type="caution">
    <text evidence="1">The sequence shown here is derived from an EMBL/GenBank/DDBJ whole genome shotgun (WGS) entry which is preliminary data.</text>
</comment>
<accession>A0ABP8JN40</accession>
<keyword evidence="2" id="KW-1185">Reference proteome</keyword>
<evidence type="ECO:0000313" key="1">
    <source>
        <dbReference type="EMBL" id="GAA4393425.1"/>
    </source>
</evidence>
<gene>
    <name evidence="1" type="ORF">GCM10023186_44980</name>
</gene>
<reference evidence="2" key="1">
    <citation type="journal article" date="2019" name="Int. J. Syst. Evol. Microbiol.">
        <title>The Global Catalogue of Microorganisms (GCM) 10K type strain sequencing project: providing services to taxonomists for standard genome sequencing and annotation.</title>
        <authorList>
            <consortium name="The Broad Institute Genomics Platform"/>
            <consortium name="The Broad Institute Genome Sequencing Center for Infectious Disease"/>
            <person name="Wu L."/>
            <person name="Ma J."/>
        </authorList>
    </citation>
    <scope>NUCLEOTIDE SEQUENCE [LARGE SCALE GENOMIC DNA]</scope>
    <source>
        <strain evidence="2">JCM 17924</strain>
    </source>
</reference>